<reference evidence="1 2" key="1">
    <citation type="submission" date="2024-01" db="EMBL/GenBank/DDBJ databases">
        <title>The complete chloroplast genome sequence of Lithospermum erythrorhizon: insights into the phylogenetic relationship among Boraginaceae species and the maternal lineages of purple gromwells.</title>
        <authorList>
            <person name="Okada T."/>
            <person name="Watanabe K."/>
        </authorList>
    </citation>
    <scope>NUCLEOTIDE SEQUENCE [LARGE SCALE GENOMIC DNA]</scope>
</reference>
<proteinExistence type="predicted"/>
<protein>
    <submittedName>
        <fullName evidence="1">Uncharacterized protein</fullName>
    </submittedName>
</protein>
<evidence type="ECO:0000313" key="2">
    <source>
        <dbReference type="Proteomes" id="UP001454036"/>
    </source>
</evidence>
<accession>A0AAV3QWE7</accession>
<keyword evidence="2" id="KW-1185">Reference proteome</keyword>
<dbReference type="AlphaFoldDB" id="A0AAV3QWE7"/>
<dbReference type="EMBL" id="BAABME010022697">
    <property type="protein sequence ID" value="GAA0166392.1"/>
    <property type="molecule type" value="Genomic_DNA"/>
</dbReference>
<sequence>MEENIDGKPCMFHDPLALQATEKSFYDLNDKKNPLSPSIDYPSHFDIYAEGQKSLFDRTCESVRLMVVLLLHHGVVILEIMNFQWGNIVLLMDLYSPHSLVHNRWFL</sequence>
<evidence type="ECO:0000313" key="1">
    <source>
        <dbReference type="EMBL" id="GAA0166392.1"/>
    </source>
</evidence>
<gene>
    <name evidence="1" type="ORF">LIER_40184</name>
</gene>
<name>A0AAV3QWE7_LITER</name>
<comment type="caution">
    <text evidence="1">The sequence shown here is derived from an EMBL/GenBank/DDBJ whole genome shotgun (WGS) entry which is preliminary data.</text>
</comment>
<dbReference type="Proteomes" id="UP001454036">
    <property type="component" value="Unassembled WGS sequence"/>
</dbReference>
<organism evidence="1 2">
    <name type="scientific">Lithospermum erythrorhizon</name>
    <name type="common">Purple gromwell</name>
    <name type="synonym">Lithospermum officinale var. erythrorhizon</name>
    <dbReference type="NCBI Taxonomy" id="34254"/>
    <lineage>
        <taxon>Eukaryota</taxon>
        <taxon>Viridiplantae</taxon>
        <taxon>Streptophyta</taxon>
        <taxon>Embryophyta</taxon>
        <taxon>Tracheophyta</taxon>
        <taxon>Spermatophyta</taxon>
        <taxon>Magnoliopsida</taxon>
        <taxon>eudicotyledons</taxon>
        <taxon>Gunneridae</taxon>
        <taxon>Pentapetalae</taxon>
        <taxon>asterids</taxon>
        <taxon>lamiids</taxon>
        <taxon>Boraginales</taxon>
        <taxon>Boraginaceae</taxon>
        <taxon>Boraginoideae</taxon>
        <taxon>Lithospermeae</taxon>
        <taxon>Lithospermum</taxon>
    </lineage>
</organism>